<name>L8JB90_9GAMM</name>
<dbReference type="GO" id="GO:0042910">
    <property type="term" value="F:xenobiotic transmembrane transporter activity"/>
    <property type="evidence" value="ECO:0007669"/>
    <property type="project" value="TreeGrafter"/>
</dbReference>
<proteinExistence type="predicted"/>
<dbReference type="SUPFAM" id="SSF82714">
    <property type="entry name" value="Multidrug efflux transporter AcrB TolC docking domain, DN and DC subdomains"/>
    <property type="match status" value="2"/>
</dbReference>
<feature type="transmembrane region" description="Helical" evidence="2">
    <location>
        <begin position="32"/>
        <end position="51"/>
    </location>
</feature>
<dbReference type="Gene3D" id="3.30.70.1430">
    <property type="entry name" value="Multidrug efflux transporter AcrB pore domain"/>
    <property type="match status" value="2"/>
</dbReference>
<dbReference type="GO" id="GO:0005886">
    <property type="term" value="C:plasma membrane"/>
    <property type="evidence" value="ECO:0007669"/>
    <property type="project" value="TreeGrafter"/>
</dbReference>
<gene>
    <name evidence="3" type="ORF">C942_01027</name>
</gene>
<evidence type="ECO:0000313" key="3">
    <source>
        <dbReference type="EMBL" id="ELR65523.1"/>
    </source>
</evidence>
<keyword evidence="4" id="KW-1185">Reference proteome</keyword>
<keyword evidence="2" id="KW-1133">Transmembrane helix</keyword>
<dbReference type="PATRIC" id="fig|1056511.3.peg.2520"/>
<dbReference type="SUPFAM" id="SSF82693">
    <property type="entry name" value="Multidrug efflux transporter AcrB pore domain, PN1, PN2, PC1 and PC2 subdomains"/>
    <property type="match status" value="3"/>
</dbReference>
<accession>L8JB90</accession>
<dbReference type="PANTHER" id="PTHR32063:SF16">
    <property type="entry name" value="CATION EFFLUX SYSTEM (ACRB_ACRD_ACRF FAMILY)"/>
    <property type="match status" value="1"/>
</dbReference>
<feature type="region of interest" description="Disordered" evidence="1">
    <location>
        <begin position="1126"/>
        <end position="1161"/>
    </location>
</feature>
<evidence type="ECO:0000256" key="2">
    <source>
        <dbReference type="SAM" id="Phobius"/>
    </source>
</evidence>
<dbReference type="Gene3D" id="3.30.70.1440">
    <property type="entry name" value="Multidrug efflux transporter AcrB pore domain"/>
    <property type="match status" value="1"/>
</dbReference>
<feature type="transmembrane region" description="Helical" evidence="2">
    <location>
        <begin position="954"/>
        <end position="971"/>
    </location>
</feature>
<reference evidence="3 4" key="1">
    <citation type="submission" date="2012-12" db="EMBL/GenBank/DDBJ databases">
        <title>Genome Assembly of Photobacterium sp. AK15.</title>
        <authorList>
            <person name="Khatri I."/>
            <person name="Vaidya B."/>
            <person name="Srinivas T.N.R."/>
            <person name="Subramanian S."/>
            <person name="Pinnaka A."/>
        </authorList>
    </citation>
    <scope>NUCLEOTIDE SEQUENCE [LARGE SCALE GENOMIC DNA]</scope>
    <source>
        <strain evidence="3 4">AK15</strain>
    </source>
</reference>
<protein>
    <submittedName>
        <fullName evidence="3">Acriflavin resistance protein</fullName>
    </submittedName>
</protein>
<dbReference type="AlphaFoldDB" id="L8JB90"/>
<keyword evidence="2" id="KW-0812">Transmembrane</keyword>
<dbReference type="InterPro" id="IPR001036">
    <property type="entry name" value="Acrflvin-R"/>
</dbReference>
<feature type="transmembrane region" description="Helical" evidence="2">
    <location>
        <begin position="561"/>
        <end position="580"/>
    </location>
</feature>
<feature type="transmembrane region" description="Helical" evidence="2">
    <location>
        <begin position="499"/>
        <end position="522"/>
    </location>
</feature>
<dbReference type="EMBL" id="AMZO01000017">
    <property type="protein sequence ID" value="ELR65523.1"/>
    <property type="molecule type" value="Genomic_DNA"/>
</dbReference>
<feature type="transmembrane region" description="Helical" evidence="2">
    <location>
        <begin position="978"/>
        <end position="1000"/>
    </location>
</feature>
<organism evidence="3 4">
    <name type="scientific">Photobacterium marinum</name>
    <dbReference type="NCBI Taxonomy" id="1056511"/>
    <lineage>
        <taxon>Bacteria</taxon>
        <taxon>Pseudomonadati</taxon>
        <taxon>Pseudomonadota</taxon>
        <taxon>Gammaproteobacteria</taxon>
        <taxon>Vibrionales</taxon>
        <taxon>Vibrionaceae</taxon>
        <taxon>Photobacterium</taxon>
    </lineage>
</organism>
<dbReference type="PRINTS" id="PR00702">
    <property type="entry name" value="ACRIFLAVINRP"/>
</dbReference>
<feature type="transmembrane region" description="Helical" evidence="2">
    <location>
        <begin position="1065"/>
        <end position="1084"/>
    </location>
</feature>
<feature type="transmembrane region" description="Helical" evidence="2">
    <location>
        <begin position="1020"/>
        <end position="1044"/>
    </location>
</feature>
<feature type="transmembrane region" description="Helical" evidence="2">
    <location>
        <begin position="1090"/>
        <end position="1117"/>
    </location>
</feature>
<dbReference type="PANTHER" id="PTHR32063">
    <property type="match status" value="1"/>
</dbReference>
<dbReference type="SUPFAM" id="SSF82866">
    <property type="entry name" value="Multidrug efflux transporter AcrB transmembrane domain"/>
    <property type="match status" value="2"/>
</dbReference>
<sequence>MTEKVSGIEKQGRSKMADKVSQGIVAKFLNSFFPPILIILALMAGVAALLLTPREEDPQIIVPMADVLIQAPGLSPSQVENQVTQPLEKLLTQIDGVEDVYSTSLKGAAQVIVRFYVGEQREEALIKLYNKIYSNLDLVPPSVTQWAVKPVEIDDVPVVVAALYSTEPELTGSAELRRIAEQAVNQLQALNDTNRVSVVGGNPRVIQISLDAAAMASRMTTVDDIQQAFALTNQHQQLGNIHQQGRVYQLESGQFFRNADDVADTVVNVVNGQPVYLKDIATVTDGPEEAENQTWFSFGPATEQFSQQRAEPYPSVFLAVAKQKGSNAVWVADDVVSLLAEMADTQFPPHVKISVIRNYGDTANEKVGNLVSSLGLSILTVVVFVGVFLNWRSAVVVGIAIPISYGAALAMDLAFGYTINRVTLFALILALGLIVDDPIASIDNIERFLKRKGLKKPMAIVMAMSEIRSALLMSTVAIVIVFTPMFFITGMMGPYMAPLAFNVPVSVIFSTAVAFLITPWLAKKILTTATDKGHYRIEGTLLYKAYEKVLTPLLARKRNSVIFLIGVGFAFLAAAMLPTLRVVPLKLLPYDNKNEFQLVLNMPETSSVEQTSNALSDFADYLKSVPEVVSVSGFAGIASPMDFNGMVRHYFMRTMPHQGELRIVLAEKNRRRQQSHELVTRLRADLTAIAQKLDADIQLVETPPGPPVIATIIAEVYGQPQTPYHELQTAAVNVAERLKREPFVVETDTSIQGELESWQFIVDSEKAALSGVSVQDINQTLAAANIGRVVSYLHDDYEINPLPIEIRLTRSQRDDLSALENLYVRGMPGITKRVEQGRLVDAGQPLVQISELGDFVKVPAPQPVMRKNLRQVVYVFAESAGRVPAEVVVDVSADLQTASGEVMLASDEGNIRQPGNRTYFSNGGDDFWQLPPGIEVKWSGEGEWKITLDVFRDLGIAYGAALLGVFVVMVLQTGLPAVSGIIMLAIPLTVIGIMPGFWLLNQIGTTEINGIPNPSLFTATAMIGMIALAGIVVRNSLVLIEFIHQSLREGETLRDALIKAGAVRMRPILLTAGTTLLGNVVITLDPIFNGLAWAIIFGIAASTLFTLLVIPVVYYLAYANQPGHGLPEKPESENNVDVEESNNAESNQLFNSPENYRESQL</sequence>
<dbReference type="Pfam" id="PF00873">
    <property type="entry name" value="ACR_tran"/>
    <property type="match status" value="2"/>
</dbReference>
<feature type="transmembrane region" description="Helical" evidence="2">
    <location>
        <begin position="370"/>
        <end position="389"/>
    </location>
</feature>
<dbReference type="Proteomes" id="UP000011134">
    <property type="component" value="Unassembled WGS sequence"/>
</dbReference>
<dbReference type="Gene3D" id="3.30.2090.10">
    <property type="entry name" value="Multidrug efflux transporter AcrB TolC docking domain, DN and DC subdomains"/>
    <property type="match status" value="2"/>
</dbReference>
<evidence type="ECO:0000313" key="4">
    <source>
        <dbReference type="Proteomes" id="UP000011134"/>
    </source>
</evidence>
<dbReference type="Gene3D" id="3.30.70.1320">
    <property type="entry name" value="Multidrug efflux transporter AcrB pore domain like"/>
    <property type="match status" value="1"/>
</dbReference>
<feature type="transmembrane region" description="Helical" evidence="2">
    <location>
        <begin position="396"/>
        <end position="419"/>
    </location>
</feature>
<comment type="caution">
    <text evidence="3">The sequence shown here is derived from an EMBL/GenBank/DDBJ whole genome shotgun (WGS) entry which is preliminary data.</text>
</comment>
<dbReference type="InterPro" id="IPR027463">
    <property type="entry name" value="AcrB_DN_DC_subdom"/>
</dbReference>
<dbReference type="Gene3D" id="1.20.1640.10">
    <property type="entry name" value="Multidrug efflux transporter AcrB transmembrane domain"/>
    <property type="match status" value="2"/>
</dbReference>
<feature type="transmembrane region" description="Helical" evidence="2">
    <location>
        <begin position="470"/>
        <end position="493"/>
    </location>
</feature>
<evidence type="ECO:0000256" key="1">
    <source>
        <dbReference type="SAM" id="MobiDB-lite"/>
    </source>
</evidence>
<keyword evidence="2" id="KW-0472">Membrane</keyword>